<proteinExistence type="predicted"/>
<accession>A0ABY8A1E1</accession>
<gene>
    <name evidence="3" type="ORF">MOV08_04340</name>
</gene>
<keyword evidence="2" id="KW-0812">Transmembrane</keyword>
<keyword evidence="4" id="KW-1185">Reference proteome</keyword>
<evidence type="ECO:0000256" key="2">
    <source>
        <dbReference type="SAM" id="Phobius"/>
    </source>
</evidence>
<keyword evidence="2" id="KW-0472">Membrane</keyword>
<feature type="region of interest" description="Disordered" evidence="1">
    <location>
        <begin position="1"/>
        <end position="32"/>
    </location>
</feature>
<feature type="transmembrane region" description="Helical" evidence="2">
    <location>
        <begin position="174"/>
        <end position="195"/>
    </location>
</feature>
<name>A0ABY8A1E1_9ACTN</name>
<dbReference type="EMBL" id="CP095749">
    <property type="protein sequence ID" value="WEB38598.1"/>
    <property type="molecule type" value="Genomic_DNA"/>
</dbReference>
<dbReference type="Proteomes" id="UP001218629">
    <property type="component" value="Chromosome"/>
</dbReference>
<evidence type="ECO:0000256" key="1">
    <source>
        <dbReference type="SAM" id="MobiDB-lite"/>
    </source>
</evidence>
<dbReference type="RefSeq" id="WP_275306340.1">
    <property type="nucleotide sequence ID" value="NZ_CP095749.1"/>
</dbReference>
<keyword evidence="2" id="KW-1133">Transmembrane helix</keyword>
<sequence length="307" mass="33139">MTAPSPRTSRSQSQSQSGAQSGSRSRPAAPPRGRVLRGLRAVAYAVLPAEVVLAACLIGGVRIPGAVLLGVELLMLMLLGAEVFVWLRLRRRGLSRRETLAELVPEPVLRVVGHELRLMTSLARWVARRPHGINGADAVFPHARDQAAQMYGFAFVCVVETVGMSFLLANRPVLHAVVLVLDVYTVLFVLGLHAASATRPHVLADGVLRVRQAAHIDVRVPLDRIVSVRRETLFTHQKADGELNLDVGSQTSVTLELAEPVDAPRLFGAPRPVRLIRLHADDPKALHDAVTRSRTAPSPVPAPPASA</sequence>
<evidence type="ECO:0008006" key="5">
    <source>
        <dbReference type="Google" id="ProtNLM"/>
    </source>
</evidence>
<organism evidence="3 4">
    <name type="scientific">Streptomyces yunnanensis</name>
    <dbReference type="NCBI Taxonomy" id="156453"/>
    <lineage>
        <taxon>Bacteria</taxon>
        <taxon>Bacillati</taxon>
        <taxon>Actinomycetota</taxon>
        <taxon>Actinomycetes</taxon>
        <taxon>Kitasatosporales</taxon>
        <taxon>Streptomycetaceae</taxon>
        <taxon>Streptomyces</taxon>
    </lineage>
</organism>
<protein>
    <recommendedName>
        <fullName evidence="5">PH domain-containing protein</fullName>
    </recommendedName>
</protein>
<feature type="transmembrane region" description="Helical" evidence="2">
    <location>
        <begin position="41"/>
        <end position="61"/>
    </location>
</feature>
<reference evidence="3 4" key="1">
    <citation type="submission" date="2022-03" db="EMBL/GenBank/DDBJ databases">
        <title>Streptomyces yunnanensis P86,complete genome.</title>
        <authorList>
            <person name="Chen S."/>
            <person name="Zhang Q."/>
        </authorList>
    </citation>
    <scope>NUCLEOTIDE SEQUENCE [LARGE SCALE GENOMIC DNA]</scope>
    <source>
        <strain evidence="3 4">P86</strain>
    </source>
</reference>
<feature type="transmembrane region" description="Helical" evidence="2">
    <location>
        <begin position="150"/>
        <end position="168"/>
    </location>
</feature>
<evidence type="ECO:0000313" key="4">
    <source>
        <dbReference type="Proteomes" id="UP001218629"/>
    </source>
</evidence>
<evidence type="ECO:0000313" key="3">
    <source>
        <dbReference type="EMBL" id="WEB38598.1"/>
    </source>
</evidence>
<feature type="transmembrane region" description="Helical" evidence="2">
    <location>
        <begin position="67"/>
        <end position="87"/>
    </location>
</feature>